<dbReference type="EMBL" id="HBGV01020361">
    <property type="protein sequence ID" value="CAD9520889.1"/>
    <property type="molecule type" value="Transcribed_RNA"/>
</dbReference>
<accession>A0A7S2N565</accession>
<dbReference type="Pfam" id="PF20710">
    <property type="entry name" value="DUF6824"/>
    <property type="match status" value="1"/>
</dbReference>
<feature type="region of interest" description="Disordered" evidence="1">
    <location>
        <begin position="245"/>
        <end position="286"/>
    </location>
</feature>
<feature type="region of interest" description="Disordered" evidence="1">
    <location>
        <begin position="1"/>
        <end position="25"/>
    </location>
</feature>
<feature type="region of interest" description="Disordered" evidence="1">
    <location>
        <begin position="361"/>
        <end position="383"/>
    </location>
</feature>
<dbReference type="AlphaFoldDB" id="A0A7S2N565"/>
<feature type="domain" description="DUF6824" evidence="2">
    <location>
        <begin position="25"/>
        <end position="110"/>
    </location>
</feature>
<feature type="compositionally biased region" description="Basic and acidic residues" evidence="1">
    <location>
        <begin position="14"/>
        <end position="25"/>
    </location>
</feature>
<proteinExistence type="predicted"/>
<name>A0A7S2N565_9STRA</name>
<evidence type="ECO:0000313" key="3">
    <source>
        <dbReference type="EMBL" id="CAD9520889.1"/>
    </source>
</evidence>
<evidence type="ECO:0000259" key="2">
    <source>
        <dbReference type="Pfam" id="PF20710"/>
    </source>
</evidence>
<reference evidence="3" key="1">
    <citation type="submission" date="2021-01" db="EMBL/GenBank/DDBJ databases">
        <authorList>
            <person name="Corre E."/>
            <person name="Pelletier E."/>
            <person name="Niang G."/>
            <person name="Scheremetjew M."/>
            <person name="Finn R."/>
            <person name="Kale V."/>
            <person name="Holt S."/>
            <person name="Cochrane G."/>
            <person name="Meng A."/>
            <person name="Brown T."/>
            <person name="Cohen L."/>
        </authorList>
    </citation>
    <scope>NUCLEOTIDE SEQUENCE</scope>
    <source>
        <strain evidence="3">CCMP826</strain>
    </source>
</reference>
<sequence>MAETSNRSTTDNYPMKDIEKPHDHDVLSGRGNFVNYHPGNEHFRNLVKSHKISYVACPKPQKGKFSRLIVDEIRSMDPPGRFLKQDDKTKMWYDIGDKKALDKTRQALREGAPELLKELTEPEENCEAPVLQSQVASLQIHTQEGINQALPQRFNVHHGLEKGSAPQAANDAYEPILVGKINALSQSCPPSLQQQQGRSVGLQHATLTSVALKDPDYNAPKLKTLSAAAAAELVSRIPASELEPNPIYPARQPMRHRPALFGTPKSASWKEPPAQTQNGDSASKPLPDAVFSAPAVVRSDSMTFEDLMASKNEHREKEPKNYASSCNMSISIGDLGNESNLSNLFQDSLVIDERSVYSAATSKGGTETTPPARIRADKRGSMSSEISLGVMERMETFGASTATMTFVEEDKES</sequence>
<gene>
    <name evidence="3" type="ORF">HTAM1171_LOCUS12705</name>
</gene>
<feature type="compositionally biased region" description="Polar residues" evidence="1">
    <location>
        <begin position="1"/>
        <end position="12"/>
    </location>
</feature>
<evidence type="ECO:0000256" key="1">
    <source>
        <dbReference type="SAM" id="MobiDB-lite"/>
    </source>
</evidence>
<organism evidence="3">
    <name type="scientific">Helicotheca tamesis</name>
    <dbReference type="NCBI Taxonomy" id="374047"/>
    <lineage>
        <taxon>Eukaryota</taxon>
        <taxon>Sar</taxon>
        <taxon>Stramenopiles</taxon>
        <taxon>Ochrophyta</taxon>
        <taxon>Bacillariophyta</taxon>
        <taxon>Mediophyceae</taxon>
        <taxon>Lithodesmiophycidae</taxon>
        <taxon>Lithodesmiales</taxon>
        <taxon>Lithodesmiaceae</taxon>
        <taxon>Helicotheca</taxon>
    </lineage>
</organism>
<dbReference type="InterPro" id="IPR049227">
    <property type="entry name" value="DUF6824"/>
</dbReference>
<protein>
    <recommendedName>
        <fullName evidence="2">DUF6824 domain-containing protein</fullName>
    </recommendedName>
</protein>